<feature type="domain" description="Cyclic nucleotide-binding" evidence="1">
    <location>
        <begin position="1"/>
        <end position="69"/>
    </location>
</feature>
<dbReference type="STRING" id="1121883.SAMN02745226_01140"/>
<evidence type="ECO:0000259" key="1">
    <source>
        <dbReference type="PROSITE" id="PS50042"/>
    </source>
</evidence>
<dbReference type="RefSeq" id="WP_072759300.1">
    <property type="nucleotide sequence ID" value="NZ_FRDJ01000005.1"/>
</dbReference>
<gene>
    <name evidence="2" type="ORF">SAMN02745226_01140</name>
</gene>
<dbReference type="PROSITE" id="PS50042">
    <property type="entry name" value="CNMP_BINDING_3"/>
    <property type="match status" value="1"/>
</dbReference>
<sequence>MKIEGVIFKSGEIPKKLFKIQYGTIRETRNKTYHDISKGDYVALVEYLLEIPLEEDVVALEESEIIDVSLEDEYENIINKILELRKILYETSVDLDKIVLDDFNFETPDLDEYLEQVESLLTLSGGELPENKEEAIKFIESIEDDKLITKVNLVKKFSDKFPDEQIGAKFLIETAAKVYIVLNDRYVAKSLLKKVLLRYSHLKDYCYEAVKTLESIYKDEGNIIYRRYSKIARVLEVMLRGNS</sequence>
<dbReference type="SUPFAM" id="SSF51206">
    <property type="entry name" value="cAMP-binding domain-like"/>
    <property type="match status" value="1"/>
</dbReference>
<keyword evidence="3" id="KW-1185">Reference proteome</keyword>
<evidence type="ECO:0000313" key="3">
    <source>
        <dbReference type="Proteomes" id="UP000184207"/>
    </source>
</evidence>
<protein>
    <recommendedName>
        <fullName evidence="1">Cyclic nucleotide-binding domain-containing protein</fullName>
    </recommendedName>
</protein>
<dbReference type="InterPro" id="IPR018490">
    <property type="entry name" value="cNMP-bd_dom_sf"/>
</dbReference>
<dbReference type="EMBL" id="FRDJ01000005">
    <property type="protein sequence ID" value="SHN60733.1"/>
    <property type="molecule type" value="Genomic_DNA"/>
</dbReference>
<dbReference type="OrthoDB" id="47107at2"/>
<evidence type="ECO:0000313" key="2">
    <source>
        <dbReference type="EMBL" id="SHN60733.1"/>
    </source>
</evidence>
<reference evidence="3" key="1">
    <citation type="submission" date="2016-12" db="EMBL/GenBank/DDBJ databases">
        <authorList>
            <person name="Varghese N."/>
            <person name="Submissions S."/>
        </authorList>
    </citation>
    <scope>NUCLEOTIDE SEQUENCE [LARGE SCALE GENOMIC DNA]</scope>
    <source>
        <strain evidence="3">DSM 13020</strain>
    </source>
</reference>
<dbReference type="Proteomes" id="UP000184207">
    <property type="component" value="Unassembled WGS sequence"/>
</dbReference>
<accession>A0A1M7SQD7</accession>
<name>A0A1M7SQD7_FERGO</name>
<organism evidence="2 3">
    <name type="scientific">Fervidobacterium gondwanense DSM 13020</name>
    <dbReference type="NCBI Taxonomy" id="1121883"/>
    <lineage>
        <taxon>Bacteria</taxon>
        <taxon>Thermotogati</taxon>
        <taxon>Thermotogota</taxon>
        <taxon>Thermotogae</taxon>
        <taxon>Thermotogales</taxon>
        <taxon>Fervidobacteriaceae</taxon>
        <taxon>Fervidobacterium</taxon>
    </lineage>
</organism>
<proteinExistence type="predicted"/>
<dbReference type="AlphaFoldDB" id="A0A1M7SQD7"/>
<dbReference type="InterPro" id="IPR000595">
    <property type="entry name" value="cNMP-bd_dom"/>
</dbReference>